<dbReference type="Proteomes" id="UP000195141">
    <property type="component" value="Chromosome"/>
</dbReference>
<evidence type="ECO:0008006" key="4">
    <source>
        <dbReference type="Google" id="ProtNLM"/>
    </source>
</evidence>
<name>A0A242K3C7_9ENTE</name>
<dbReference type="EMBL" id="NGMM01000005">
    <property type="protein sequence ID" value="OTP13498.1"/>
    <property type="molecule type" value="Genomic_DNA"/>
</dbReference>
<evidence type="ECO:0000313" key="3">
    <source>
        <dbReference type="Proteomes" id="UP000195141"/>
    </source>
</evidence>
<dbReference type="AlphaFoldDB" id="A0A242K3C7"/>
<dbReference type="SUPFAM" id="SSF159888">
    <property type="entry name" value="YdhG-like"/>
    <property type="match status" value="1"/>
</dbReference>
<reference evidence="2" key="2">
    <citation type="submission" date="2017-05" db="EMBL/GenBank/DDBJ databases">
        <authorList>
            <consortium name="The Broad Institute Genomics Platform"/>
            <consortium name="The Broad Institute Genomic Center for Infectious Diseases"/>
            <person name="Earl A."/>
            <person name="Manson A."/>
            <person name="Schwartman J."/>
            <person name="Gilmore M."/>
            <person name="Abouelleil A."/>
            <person name="Cao P."/>
            <person name="Chapman S."/>
            <person name="Cusick C."/>
            <person name="Shea T."/>
            <person name="Young S."/>
            <person name="Neafsey D."/>
            <person name="Nusbaum C."/>
            <person name="Birren B."/>
        </authorList>
    </citation>
    <scope>NUCLEOTIDE SEQUENCE</scope>
    <source>
        <strain evidence="2">9E7_DIV0242</strain>
    </source>
</reference>
<reference evidence="1" key="1">
    <citation type="submission" date="2017-05" db="EMBL/GenBank/DDBJ databases">
        <title>The Genome Sequence of Enterococcus sp. 9E7_DIV0242.</title>
        <authorList>
            <consortium name="The Broad Institute Genomics Platform"/>
            <consortium name="The Broad Institute Genomic Center for Infectious Diseases"/>
            <person name="Earl A."/>
            <person name="Manson A."/>
            <person name="Schwartman J."/>
            <person name="Gilmore M."/>
            <person name="Abouelleil A."/>
            <person name="Cao P."/>
            <person name="Chapman S."/>
            <person name="Cusick C."/>
            <person name="Shea T."/>
            <person name="Young S."/>
            <person name="Neafsey D."/>
            <person name="Nusbaum C."/>
            <person name="Birren B."/>
        </authorList>
    </citation>
    <scope>NUCLEOTIDE SEQUENCE [LARGE SCALE GENOMIC DNA]</scope>
    <source>
        <strain evidence="1">9E7_DIV0242</strain>
    </source>
</reference>
<keyword evidence="3" id="KW-1185">Reference proteome</keyword>
<evidence type="ECO:0000313" key="1">
    <source>
        <dbReference type="EMBL" id="OTP13498.1"/>
    </source>
</evidence>
<dbReference type="RefSeq" id="WP_086349990.1">
    <property type="nucleotide sequence ID" value="NZ_CP147247.1"/>
</dbReference>
<evidence type="ECO:0000313" key="2">
    <source>
        <dbReference type="EMBL" id="WYJ90112.1"/>
    </source>
</evidence>
<dbReference type="OrthoDB" id="328972at2"/>
<gene>
    <name evidence="2" type="ORF">A5888_001840</name>
    <name evidence="1" type="ORF">A5888_002976</name>
</gene>
<accession>A0A242K3C7</accession>
<reference evidence="2" key="3">
    <citation type="submission" date="2024-03" db="EMBL/GenBank/DDBJ databases">
        <title>The Genome Sequence of Enterococcus sp. DIV0242b.</title>
        <authorList>
            <consortium name="The Broad Institute Genomics Platform"/>
            <consortium name="The Broad Institute Microbial Omics Core"/>
            <consortium name="The Broad Institute Genomic Center for Infectious Diseases"/>
            <person name="Earl A."/>
            <person name="Manson A."/>
            <person name="Gilmore M."/>
            <person name="Schwartman J."/>
            <person name="Shea T."/>
            <person name="Abouelleil A."/>
            <person name="Cao P."/>
            <person name="Chapman S."/>
            <person name="Cusick C."/>
            <person name="Young S."/>
            <person name="Neafsey D."/>
            <person name="Nusbaum C."/>
            <person name="Birren B."/>
        </authorList>
    </citation>
    <scope>NUCLEOTIDE SEQUENCE</scope>
    <source>
        <strain evidence="2">9E7_DIV0242</strain>
    </source>
</reference>
<organism evidence="1">
    <name type="scientific">Candidatus Enterococcus clewellii</name>
    <dbReference type="NCBI Taxonomy" id="1834193"/>
    <lineage>
        <taxon>Bacteria</taxon>
        <taxon>Bacillati</taxon>
        <taxon>Bacillota</taxon>
        <taxon>Bacilli</taxon>
        <taxon>Lactobacillales</taxon>
        <taxon>Enterococcaceae</taxon>
        <taxon>Enterococcus</taxon>
    </lineage>
</organism>
<protein>
    <recommendedName>
        <fullName evidence="4">YdhG-like domain-containing protein</fullName>
    </recommendedName>
</protein>
<sequence>MKPAYDIFELYANYSTEQKEKLAELYELIVTSVDEELTQSLKWNQLSFASSNGTPVRIDRYSDDEIALLVHCQTTLVEQWRELFGDGLKFSGNRAVLLSVHDALPVQELTICLQMAFNYRK</sequence>
<dbReference type="EMBL" id="CP147247">
    <property type="protein sequence ID" value="WYJ90112.1"/>
    <property type="molecule type" value="Genomic_DNA"/>
</dbReference>
<proteinExistence type="predicted"/>